<gene>
    <name evidence="4" type="ORF">FXN63_21745</name>
</gene>
<evidence type="ECO:0000256" key="2">
    <source>
        <dbReference type="ARBA" id="ARBA00023002"/>
    </source>
</evidence>
<dbReference type="AlphaFoldDB" id="A0A5C0B0B2"/>
<dbReference type="InterPro" id="IPR000415">
    <property type="entry name" value="Nitroreductase-like"/>
</dbReference>
<dbReference type="Gene3D" id="3.40.109.10">
    <property type="entry name" value="NADH Oxidase"/>
    <property type="match status" value="1"/>
</dbReference>
<dbReference type="PANTHER" id="PTHR43673:SF10">
    <property type="entry name" value="NADH DEHYDROGENASE_NAD(P)H NITROREDUCTASE XCC3605-RELATED"/>
    <property type="match status" value="1"/>
</dbReference>
<dbReference type="Proteomes" id="UP000325161">
    <property type="component" value="Chromosome"/>
</dbReference>
<reference evidence="4 5" key="1">
    <citation type="submission" date="2019-08" db="EMBL/GenBank/DDBJ databases">
        <title>Amphibian skin-associated Pigmentiphaga: genome sequence and occurrence across geography and hosts.</title>
        <authorList>
            <person name="Bletz M.C."/>
            <person name="Bunk B."/>
            <person name="Sproeer C."/>
            <person name="Biwer P."/>
            <person name="Reiter S."/>
            <person name="Rabemananjara F.C.E."/>
            <person name="Schulz S."/>
            <person name="Overmann J."/>
            <person name="Vences M."/>
        </authorList>
    </citation>
    <scope>NUCLEOTIDE SEQUENCE [LARGE SCALE GENOMIC DNA]</scope>
    <source>
        <strain evidence="4 5">Mada1488</strain>
    </source>
</reference>
<evidence type="ECO:0000259" key="3">
    <source>
        <dbReference type="Pfam" id="PF00881"/>
    </source>
</evidence>
<dbReference type="PANTHER" id="PTHR43673">
    <property type="entry name" value="NAD(P)H NITROREDUCTASE YDGI-RELATED"/>
    <property type="match status" value="1"/>
</dbReference>
<evidence type="ECO:0000256" key="1">
    <source>
        <dbReference type="ARBA" id="ARBA00007118"/>
    </source>
</evidence>
<dbReference type="EMBL" id="CP043046">
    <property type="protein sequence ID" value="QEI08169.1"/>
    <property type="molecule type" value="Genomic_DNA"/>
</dbReference>
<dbReference type="SUPFAM" id="SSF55469">
    <property type="entry name" value="FMN-dependent nitroreductase-like"/>
    <property type="match status" value="1"/>
</dbReference>
<name>A0A5C0B0B2_9BURK</name>
<dbReference type="RefSeq" id="WP_148817484.1">
    <property type="nucleotide sequence ID" value="NZ_CP043046.1"/>
</dbReference>
<keyword evidence="5" id="KW-1185">Reference proteome</keyword>
<comment type="similarity">
    <text evidence="1">Belongs to the nitroreductase family.</text>
</comment>
<dbReference type="OrthoDB" id="9802510at2"/>
<keyword evidence="2" id="KW-0560">Oxidoreductase</keyword>
<evidence type="ECO:0000313" key="4">
    <source>
        <dbReference type="EMBL" id="QEI08169.1"/>
    </source>
</evidence>
<dbReference type="InterPro" id="IPR029479">
    <property type="entry name" value="Nitroreductase"/>
</dbReference>
<feature type="domain" description="Nitroreductase" evidence="3">
    <location>
        <begin position="20"/>
        <end position="61"/>
    </location>
</feature>
<proteinExistence type="inferred from homology"/>
<evidence type="ECO:0000313" key="5">
    <source>
        <dbReference type="Proteomes" id="UP000325161"/>
    </source>
</evidence>
<dbReference type="CDD" id="cd02138">
    <property type="entry name" value="TdsD-like"/>
    <property type="match status" value="1"/>
</dbReference>
<dbReference type="KEGG" id="pacr:FXN63_21745"/>
<sequence>MTTSANSRQSEHPISPIFLERWSPRAFTGENIPEAELLTILDAARWAPSSYNFQPWRFLYARRGTPNFERYLAILNEFNRGWGHTASAILIIASKKTSQAPGAAQATPNLTHSLDTGAAWGYLALQASLSGWHAHGLGGFDRDLARSELNIPDDYTVEAAAVIGRLGDKSLLPEGLQGGETPSPRRPLAQVAFEGNFVGE</sequence>
<accession>A0A5C0B0B2</accession>
<organism evidence="4 5">
    <name type="scientific">Pigmentiphaga aceris</name>
    <dbReference type="NCBI Taxonomy" id="1940612"/>
    <lineage>
        <taxon>Bacteria</taxon>
        <taxon>Pseudomonadati</taxon>
        <taxon>Pseudomonadota</taxon>
        <taxon>Betaproteobacteria</taxon>
        <taxon>Burkholderiales</taxon>
        <taxon>Alcaligenaceae</taxon>
        <taxon>Pigmentiphaga</taxon>
    </lineage>
</organism>
<dbReference type="GO" id="GO:0016491">
    <property type="term" value="F:oxidoreductase activity"/>
    <property type="evidence" value="ECO:0007669"/>
    <property type="project" value="UniProtKB-KW"/>
</dbReference>
<dbReference type="Pfam" id="PF00881">
    <property type="entry name" value="Nitroreductase"/>
    <property type="match status" value="1"/>
</dbReference>
<protein>
    <submittedName>
        <fullName evidence="4">Nitroreductase family protein</fullName>
    </submittedName>
</protein>